<dbReference type="InterPro" id="IPR036390">
    <property type="entry name" value="WH_DNA-bd_sf"/>
</dbReference>
<dbReference type="EMBL" id="BOOU01000085">
    <property type="protein sequence ID" value="GII81012.1"/>
    <property type="molecule type" value="Genomic_DNA"/>
</dbReference>
<dbReference type="Pfam" id="PF03551">
    <property type="entry name" value="PadR"/>
    <property type="match status" value="1"/>
</dbReference>
<reference evidence="2" key="1">
    <citation type="submission" date="2021-01" db="EMBL/GenBank/DDBJ databases">
        <title>Whole genome shotgun sequence of Sphaerisporangium rufum NBRC 109079.</title>
        <authorList>
            <person name="Komaki H."/>
            <person name="Tamura T."/>
        </authorList>
    </citation>
    <scope>NUCLEOTIDE SEQUENCE</scope>
    <source>
        <strain evidence="2">NBRC 109079</strain>
    </source>
</reference>
<name>A0A919V3N3_9ACTN</name>
<dbReference type="SUPFAM" id="SSF46785">
    <property type="entry name" value="Winged helix' DNA-binding domain"/>
    <property type="match status" value="1"/>
</dbReference>
<evidence type="ECO:0000313" key="2">
    <source>
        <dbReference type="EMBL" id="GII81012.1"/>
    </source>
</evidence>
<evidence type="ECO:0000259" key="1">
    <source>
        <dbReference type="Pfam" id="PF03551"/>
    </source>
</evidence>
<dbReference type="Proteomes" id="UP000655287">
    <property type="component" value="Unassembled WGS sequence"/>
</dbReference>
<gene>
    <name evidence="2" type="ORF">Sru01_59940</name>
</gene>
<comment type="caution">
    <text evidence="2">The sequence shown here is derived from an EMBL/GenBank/DDBJ whole genome shotgun (WGS) entry which is preliminary data.</text>
</comment>
<evidence type="ECO:0000313" key="3">
    <source>
        <dbReference type="Proteomes" id="UP000655287"/>
    </source>
</evidence>
<organism evidence="2 3">
    <name type="scientific">Sphaerisporangium rufum</name>
    <dbReference type="NCBI Taxonomy" id="1381558"/>
    <lineage>
        <taxon>Bacteria</taxon>
        <taxon>Bacillati</taxon>
        <taxon>Actinomycetota</taxon>
        <taxon>Actinomycetes</taxon>
        <taxon>Streptosporangiales</taxon>
        <taxon>Streptosporangiaceae</taxon>
        <taxon>Sphaerisporangium</taxon>
    </lineage>
</organism>
<keyword evidence="3" id="KW-1185">Reference proteome</keyword>
<dbReference type="InterPro" id="IPR005149">
    <property type="entry name" value="Tscrpt_reg_PadR_N"/>
</dbReference>
<dbReference type="RefSeq" id="WP_203992612.1">
    <property type="nucleotide sequence ID" value="NZ_BOOU01000085.1"/>
</dbReference>
<dbReference type="InterPro" id="IPR052509">
    <property type="entry name" value="Metal_resp_DNA-bind_regulator"/>
</dbReference>
<protein>
    <recommendedName>
        <fullName evidence="1">Transcription regulator PadR N-terminal domain-containing protein</fullName>
    </recommendedName>
</protein>
<dbReference type="AlphaFoldDB" id="A0A919V3N3"/>
<dbReference type="Gene3D" id="1.10.10.10">
    <property type="entry name" value="Winged helix-like DNA-binding domain superfamily/Winged helix DNA-binding domain"/>
    <property type="match status" value="1"/>
</dbReference>
<dbReference type="PANTHER" id="PTHR33169:SF14">
    <property type="entry name" value="TRANSCRIPTIONAL REGULATOR RV3488"/>
    <property type="match status" value="1"/>
</dbReference>
<accession>A0A919V3N3</accession>
<sequence length="87" mass="10164">MPGTYFLDHHDREVLAVLERGPLYGYLIMEALRLRAGEELDLPTGGLYPILRRLERLGYVRSAWVALDGRHRRTYELTEMGRQAHVR</sequence>
<dbReference type="InterPro" id="IPR036388">
    <property type="entry name" value="WH-like_DNA-bd_sf"/>
</dbReference>
<feature type="domain" description="Transcription regulator PadR N-terminal" evidence="1">
    <location>
        <begin position="14"/>
        <end position="84"/>
    </location>
</feature>
<proteinExistence type="predicted"/>
<dbReference type="PANTHER" id="PTHR33169">
    <property type="entry name" value="PADR-FAMILY TRANSCRIPTIONAL REGULATOR"/>
    <property type="match status" value="1"/>
</dbReference>